<evidence type="ECO:0000313" key="1">
    <source>
        <dbReference type="EMBL" id="KAF3513348.1"/>
    </source>
</evidence>
<organism evidence="1 2">
    <name type="scientific">Brassica cretica</name>
    <name type="common">Mustard</name>
    <dbReference type="NCBI Taxonomy" id="69181"/>
    <lineage>
        <taxon>Eukaryota</taxon>
        <taxon>Viridiplantae</taxon>
        <taxon>Streptophyta</taxon>
        <taxon>Embryophyta</taxon>
        <taxon>Tracheophyta</taxon>
        <taxon>Spermatophyta</taxon>
        <taxon>Magnoliopsida</taxon>
        <taxon>eudicotyledons</taxon>
        <taxon>Gunneridae</taxon>
        <taxon>Pentapetalae</taxon>
        <taxon>rosids</taxon>
        <taxon>malvids</taxon>
        <taxon>Brassicales</taxon>
        <taxon>Brassicaceae</taxon>
        <taxon>Brassiceae</taxon>
        <taxon>Brassica</taxon>
    </lineage>
</organism>
<comment type="caution">
    <text evidence="1">The sequence shown here is derived from an EMBL/GenBank/DDBJ whole genome shotgun (WGS) entry which is preliminary data.</text>
</comment>
<dbReference type="AlphaFoldDB" id="A0A8S9P8F9"/>
<proteinExistence type="predicted"/>
<reference evidence="1" key="1">
    <citation type="submission" date="2019-12" db="EMBL/GenBank/DDBJ databases">
        <title>Genome sequencing and annotation of Brassica cretica.</title>
        <authorList>
            <person name="Studholme D.J."/>
            <person name="Sarris P."/>
        </authorList>
    </citation>
    <scope>NUCLEOTIDE SEQUENCE</scope>
    <source>
        <strain evidence="1">PFS-109/04</strain>
        <tissue evidence="1">Leaf</tissue>
    </source>
</reference>
<sequence>MEKLRYTWPINLDKRYLALGQLRLPVKPEPEFSILFEDNRKTKVPWSGPLPTTSLAIRLNTVFIQAIIIKRPLLQSLKRLKNNPRFVIKAK</sequence>
<name>A0A8S9P8F9_BRACR</name>
<gene>
    <name evidence="1" type="ORF">F2Q69_00005967</name>
</gene>
<accession>A0A8S9P8F9</accession>
<protein>
    <submittedName>
        <fullName evidence="1">Uncharacterized protein</fullName>
    </submittedName>
</protein>
<dbReference type="EMBL" id="QGKX02001521">
    <property type="protein sequence ID" value="KAF3513348.1"/>
    <property type="molecule type" value="Genomic_DNA"/>
</dbReference>
<dbReference type="Proteomes" id="UP000712600">
    <property type="component" value="Unassembled WGS sequence"/>
</dbReference>
<evidence type="ECO:0000313" key="2">
    <source>
        <dbReference type="Proteomes" id="UP000712600"/>
    </source>
</evidence>